<dbReference type="PANTHER" id="PTHR32305">
    <property type="match status" value="1"/>
</dbReference>
<keyword evidence="1" id="KW-1185">Reference proteome</keyword>
<dbReference type="AlphaFoldDB" id="A0A915KU17"/>
<dbReference type="WBParaSite" id="nRc.2.0.1.t42279-RA">
    <property type="protein sequence ID" value="nRc.2.0.1.t42279-RA"/>
    <property type="gene ID" value="nRc.2.0.1.g42279"/>
</dbReference>
<organism evidence="1 2">
    <name type="scientific">Romanomermis culicivorax</name>
    <name type="common">Nematode worm</name>
    <dbReference type="NCBI Taxonomy" id="13658"/>
    <lineage>
        <taxon>Eukaryota</taxon>
        <taxon>Metazoa</taxon>
        <taxon>Ecdysozoa</taxon>
        <taxon>Nematoda</taxon>
        <taxon>Enoplea</taxon>
        <taxon>Dorylaimia</taxon>
        <taxon>Mermithida</taxon>
        <taxon>Mermithoidea</taxon>
        <taxon>Mermithidae</taxon>
        <taxon>Romanomermis</taxon>
    </lineage>
</organism>
<name>A0A915KU17_ROMCU</name>
<dbReference type="InterPro" id="IPR050708">
    <property type="entry name" value="T6SS_VgrG/RHS"/>
</dbReference>
<sequence>QGQQKDAETGLRYNRNRYYDPSSGRFVSKDPIGLAGGINVYQYAPDPVGWIDPMGLAKVGQLGTYGDLNGGDNVGDGLQSHELLRHEYLVQKGLASKNCRDADNPSIALDLDRHTRGPATDTRKIGGAHYHEGKIRQAYGLGWFEKGWDFGKPSEAAQEAGRSIPGKKMSMYM</sequence>
<evidence type="ECO:0000313" key="2">
    <source>
        <dbReference type="WBParaSite" id="nRc.2.0.1.t42279-RA"/>
    </source>
</evidence>
<reference evidence="2" key="1">
    <citation type="submission" date="2022-11" db="UniProtKB">
        <authorList>
            <consortium name="WormBaseParasite"/>
        </authorList>
    </citation>
    <scope>IDENTIFICATION</scope>
</reference>
<accession>A0A915KU17</accession>
<proteinExistence type="predicted"/>
<dbReference type="Gene3D" id="2.180.10.10">
    <property type="entry name" value="RHS repeat-associated core"/>
    <property type="match status" value="1"/>
</dbReference>
<dbReference type="PRINTS" id="PR00394">
    <property type="entry name" value="RHSPROTEIN"/>
</dbReference>
<dbReference type="PANTHER" id="PTHR32305:SF15">
    <property type="entry name" value="PROTEIN RHSA-RELATED"/>
    <property type="match status" value="1"/>
</dbReference>
<dbReference type="NCBIfam" id="TIGR03696">
    <property type="entry name" value="Rhs_assc_core"/>
    <property type="match status" value="1"/>
</dbReference>
<dbReference type="Proteomes" id="UP000887565">
    <property type="component" value="Unplaced"/>
</dbReference>
<dbReference type="InterPro" id="IPR022385">
    <property type="entry name" value="Rhs_assc_core"/>
</dbReference>
<evidence type="ECO:0000313" key="1">
    <source>
        <dbReference type="Proteomes" id="UP000887565"/>
    </source>
</evidence>
<protein>
    <submittedName>
        <fullName evidence="2">Type IV secretion protein Rhs</fullName>
    </submittedName>
</protein>